<dbReference type="GO" id="GO:0046930">
    <property type="term" value="C:pore complex"/>
    <property type="evidence" value="ECO:0007669"/>
    <property type="project" value="UniProtKB-KW"/>
</dbReference>
<evidence type="ECO:0000256" key="11">
    <source>
        <dbReference type="SAM" id="MobiDB-lite"/>
    </source>
</evidence>
<keyword evidence="2" id="KW-0813">Transport</keyword>
<dbReference type="Gene3D" id="3.30.1330.60">
    <property type="entry name" value="OmpA-like domain"/>
    <property type="match status" value="1"/>
</dbReference>
<dbReference type="InterPro" id="IPR036737">
    <property type="entry name" value="OmpA-like_sf"/>
</dbReference>
<dbReference type="OrthoDB" id="9805832at2"/>
<feature type="compositionally biased region" description="Basic and acidic residues" evidence="11">
    <location>
        <begin position="328"/>
        <end position="339"/>
    </location>
</feature>
<dbReference type="Proteomes" id="UP000244248">
    <property type="component" value="Unassembled WGS sequence"/>
</dbReference>
<dbReference type="GO" id="GO:0006811">
    <property type="term" value="P:monoatomic ion transport"/>
    <property type="evidence" value="ECO:0007669"/>
    <property type="project" value="UniProtKB-KW"/>
</dbReference>
<evidence type="ECO:0000256" key="10">
    <source>
        <dbReference type="PROSITE-ProRule" id="PRU00473"/>
    </source>
</evidence>
<evidence type="ECO:0000256" key="1">
    <source>
        <dbReference type="ARBA" id="ARBA00004571"/>
    </source>
</evidence>
<evidence type="ECO:0000256" key="8">
    <source>
        <dbReference type="ARBA" id="ARBA00023136"/>
    </source>
</evidence>
<dbReference type="InterPro" id="IPR050330">
    <property type="entry name" value="Bact_OuterMem_StrucFunc"/>
</dbReference>
<keyword evidence="8 10" id="KW-0472">Membrane</keyword>
<evidence type="ECO:0000256" key="2">
    <source>
        <dbReference type="ARBA" id="ARBA00022448"/>
    </source>
</evidence>
<feature type="chain" id="PRO_5015629461" description="OmpA-like domain-containing protein" evidence="12">
    <location>
        <begin position="23"/>
        <end position="339"/>
    </location>
</feature>
<evidence type="ECO:0000256" key="3">
    <source>
        <dbReference type="ARBA" id="ARBA00022452"/>
    </source>
</evidence>
<dbReference type="EMBL" id="QANS01000001">
    <property type="protein sequence ID" value="PTU32756.1"/>
    <property type="molecule type" value="Genomic_DNA"/>
</dbReference>
<feature type="signal peptide" evidence="12">
    <location>
        <begin position="1"/>
        <end position="22"/>
    </location>
</feature>
<gene>
    <name evidence="14" type="ORF">CJD38_01135</name>
</gene>
<dbReference type="PROSITE" id="PS51123">
    <property type="entry name" value="OMPA_2"/>
    <property type="match status" value="1"/>
</dbReference>
<evidence type="ECO:0000256" key="5">
    <source>
        <dbReference type="ARBA" id="ARBA00022729"/>
    </source>
</evidence>
<reference evidence="14 15" key="1">
    <citation type="submission" date="2018-04" db="EMBL/GenBank/DDBJ databases">
        <title>Novel species isolated from glacier.</title>
        <authorList>
            <person name="Liu Q."/>
            <person name="Xin Y.-H."/>
        </authorList>
    </citation>
    <scope>NUCLEOTIDE SEQUENCE [LARGE SCALE GENOMIC DNA]</scope>
    <source>
        <strain evidence="14 15">GT1R17</strain>
    </source>
</reference>
<dbReference type="PANTHER" id="PTHR30329:SF21">
    <property type="entry name" value="LIPOPROTEIN YIAD-RELATED"/>
    <property type="match status" value="1"/>
</dbReference>
<evidence type="ECO:0000259" key="13">
    <source>
        <dbReference type="PROSITE" id="PS51123"/>
    </source>
</evidence>
<sequence length="339" mass="36126">MNTMSRAFAGLIFAVAALPAFAQATETRPYASVMYDTVFSDKDRNAETGNGFSVGAGKALNKYWGVEIGGFYDKAKAQAGGTSWREYGAKIDGLFFYSRDPRFSPYVGIGLGGMKNERRDTGDDSTDFFADAGVGFFKYFPIASYDVGFRADARYRWVNAHDLPAGNEKSFAEPIVKVGLVFPFGKRSAATIASASAAAAAATAPAAAAPKGNDGAVAAAKTGEFENVYFDFDQSVLTDPAKATLDNAAGTINGLTQKFPSLKIELSGHTDWIGTEGYNQALSERRAEVVKTYLVRKGVAAGRINTSAYGEAKPAAPNDTAEGRALNRRVEIKTDAPQK</sequence>
<keyword evidence="5 12" id="KW-0732">Signal</keyword>
<proteinExistence type="predicted"/>
<comment type="caution">
    <text evidence="14">The sequence shown here is derived from an EMBL/GenBank/DDBJ whole genome shotgun (WGS) entry which is preliminary data.</text>
</comment>
<dbReference type="GO" id="GO:0009279">
    <property type="term" value="C:cell outer membrane"/>
    <property type="evidence" value="ECO:0007669"/>
    <property type="project" value="UniProtKB-SubCell"/>
</dbReference>
<dbReference type="Gene3D" id="2.40.160.20">
    <property type="match status" value="1"/>
</dbReference>
<evidence type="ECO:0000313" key="14">
    <source>
        <dbReference type="EMBL" id="PTU32756.1"/>
    </source>
</evidence>
<evidence type="ECO:0000256" key="6">
    <source>
        <dbReference type="ARBA" id="ARBA00023065"/>
    </source>
</evidence>
<keyword evidence="6" id="KW-0406">Ion transport</keyword>
<dbReference type="PRINTS" id="PR01021">
    <property type="entry name" value="OMPADOMAIN"/>
</dbReference>
<comment type="subcellular location">
    <subcellularLocation>
        <location evidence="1">Cell outer membrane</location>
        <topology evidence="1">Multi-pass membrane protein</topology>
    </subcellularLocation>
</comment>
<accession>A0A2T5MJJ7</accession>
<keyword evidence="3" id="KW-1134">Transmembrane beta strand</keyword>
<evidence type="ECO:0000256" key="7">
    <source>
        <dbReference type="ARBA" id="ARBA00023114"/>
    </source>
</evidence>
<dbReference type="AlphaFoldDB" id="A0A2T5MJJ7"/>
<evidence type="ECO:0000256" key="4">
    <source>
        <dbReference type="ARBA" id="ARBA00022692"/>
    </source>
</evidence>
<keyword evidence="15" id="KW-1185">Reference proteome</keyword>
<keyword evidence="7" id="KW-0626">Porin</keyword>
<dbReference type="CDD" id="cd07185">
    <property type="entry name" value="OmpA_C-like"/>
    <property type="match status" value="1"/>
</dbReference>
<evidence type="ECO:0000313" key="15">
    <source>
        <dbReference type="Proteomes" id="UP000244248"/>
    </source>
</evidence>
<evidence type="ECO:0000256" key="12">
    <source>
        <dbReference type="SAM" id="SignalP"/>
    </source>
</evidence>
<feature type="region of interest" description="Disordered" evidence="11">
    <location>
        <begin position="310"/>
        <end position="339"/>
    </location>
</feature>
<dbReference type="InterPro" id="IPR006665">
    <property type="entry name" value="OmpA-like"/>
</dbReference>
<dbReference type="PANTHER" id="PTHR30329">
    <property type="entry name" value="STATOR ELEMENT OF FLAGELLAR MOTOR COMPLEX"/>
    <property type="match status" value="1"/>
</dbReference>
<dbReference type="Pfam" id="PF13505">
    <property type="entry name" value="OMP_b-brl"/>
    <property type="match status" value="1"/>
</dbReference>
<dbReference type="InterPro" id="IPR006664">
    <property type="entry name" value="OMP_bac"/>
</dbReference>
<protein>
    <recommendedName>
        <fullName evidence="13">OmpA-like domain-containing protein</fullName>
    </recommendedName>
</protein>
<dbReference type="InterPro" id="IPR011250">
    <property type="entry name" value="OMP/PagP_B-barrel"/>
</dbReference>
<dbReference type="PRINTS" id="PR01023">
    <property type="entry name" value="NAFLGMOTY"/>
</dbReference>
<dbReference type="SUPFAM" id="SSF103088">
    <property type="entry name" value="OmpA-like"/>
    <property type="match status" value="1"/>
</dbReference>
<dbReference type="SUPFAM" id="SSF56925">
    <property type="entry name" value="OMPA-like"/>
    <property type="match status" value="1"/>
</dbReference>
<dbReference type="GO" id="GO:0015288">
    <property type="term" value="F:porin activity"/>
    <property type="evidence" value="ECO:0007669"/>
    <property type="project" value="UniProtKB-KW"/>
</dbReference>
<dbReference type="Pfam" id="PF00691">
    <property type="entry name" value="OmpA"/>
    <property type="match status" value="1"/>
</dbReference>
<keyword evidence="9" id="KW-0998">Cell outer membrane</keyword>
<name>A0A2T5MJJ7_9GAMM</name>
<keyword evidence="4" id="KW-0812">Transmembrane</keyword>
<evidence type="ECO:0000256" key="9">
    <source>
        <dbReference type="ARBA" id="ARBA00023237"/>
    </source>
</evidence>
<feature type="domain" description="OmpA-like" evidence="13">
    <location>
        <begin position="217"/>
        <end position="338"/>
    </location>
</feature>
<organism evidence="14 15">
    <name type="scientific">Stenotrophobium rhamnosiphilum</name>
    <dbReference type="NCBI Taxonomy" id="2029166"/>
    <lineage>
        <taxon>Bacteria</taxon>
        <taxon>Pseudomonadati</taxon>
        <taxon>Pseudomonadota</taxon>
        <taxon>Gammaproteobacteria</taxon>
        <taxon>Nevskiales</taxon>
        <taxon>Nevskiaceae</taxon>
        <taxon>Stenotrophobium</taxon>
    </lineage>
</organism>
<dbReference type="InterPro" id="IPR027385">
    <property type="entry name" value="Beta-barrel_OMP"/>
</dbReference>
<dbReference type="RefSeq" id="WP_107938463.1">
    <property type="nucleotide sequence ID" value="NZ_QANS01000001.1"/>
</dbReference>